<gene>
    <name evidence="1" type="ORF">PoB_002318800</name>
</gene>
<keyword evidence="2" id="KW-1185">Reference proteome</keyword>
<comment type="caution">
    <text evidence="1">The sequence shown here is derived from an EMBL/GenBank/DDBJ whole genome shotgun (WGS) entry which is preliminary data.</text>
</comment>
<reference evidence="1 2" key="1">
    <citation type="journal article" date="2021" name="Elife">
        <title>Chloroplast acquisition without the gene transfer in kleptoplastic sea slugs, Plakobranchus ocellatus.</title>
        <authorList>
            <person name="Maeda T."/>
            <person name="Takahashi S."/>
            <person name="Yoshida T."/>
            <person name="Shimamura S."/>
            <person name="Takaki Y."/>
            <person name="Nagai Y."/>
            <person name="Toyoda A."/>
            <person name="Suzuki Y."/>
            <person name="Arimoto A."/>
            <person name="Ishii H."/>
            <person name="Satoh N."/>
            <person name="Nishiyama T."/>
            <person name="Hasebe M."/>
            <person name="Maruyama T."/>
            <person name="Minagawa J."/>
            <person name="Obokata J."/>
            <person name="Shigenobu S."/>
        </authorList>
    </citation>
    <scope>NUCLEOTIDE SEQUENCE [LARGE SCALE GENOMIC DNA]</scope>
</reference>
<proteinExistence type="predicted"/>
<dbReference type="Proteomes" id="UP000735302">
    <property type="component" value="Unassembled WGS sequence"/>
</dbReference>
<protein>
    <submittedName>
        <fullName evidence="1">Uncharacterized protein</fullName>
    </submittedName>
</protein>
<evidence type="ECO:0000313" key="2">
    <source>
        <dbReference type="Proteomes" id="UP000735302"/>
    </source>
</evidence>
<dbReference type="AlphaFoldDB" id="A0AAV3ZQC4"/>
<sequence length="169" mass="18542">MLVGRHNSGCVPTTEDRKVGVFRCLETESFVLRVEEKRELTIGQSCAAPSAVLCAVVELTPRNLDGSLKQHQAARRGIEQANSKQQTANSSRSISISSIKTTTATATTTLSHKTVRWFTPELYRYSNADSAARLMYSATESSYGGPQQDVFLARFLQPSLRGLRGCLLT</sequence>
<evidence type="ECO:0000313" key="1">
    <source>
        <dbReference type="EMBL" id="GFN96682.1"/>
    </source>
</evidence>
<organism evidence="1 2">
    <name type="scientific">Plakobranchus ocellatus</name>
    <dbReference type="NCBI Taxonomy" id="259542"/>
    <lineage>
        <taxon>Eukaryota</taxon>
        <taxon>Metazoa</taxon>
        <taxon>Spiralia</taxon>
        <taxon>Lophotrochozoa</taxon>
        <taxon>Mollusca</taxon>
        <taxon>Gastropoda</taxon>
        <taxon>Heterobranchia</taxon>
        <taxon>Euthyneura</taxon>
        <taxon>Panpulmonata</taxon>
        <taxon>Sacoglossa</taxon>
        <taxon>Placobranchoidea</taxon>
        <taxon>Plakobranchidae</taxon>
        <taxon>Plakobranchus</taxon>
    </lineage>
</organism>
<accession>A0AAV3ZQC4</accession>
<name>A0AAV3ZQC4_9GAST</name>
<dbReference type="EMBL" id="BLXT01002699">
    <property type="protein sequence ID" value="GFN96682.1"/>
    <property type="molecule type" value="Genomic_DNA"/>
</dbReference>